<evidence type="ECO:0000313" key="2">
    <source>
        <dbReference type="EMBL" id="CAG6497433.1"/>
    </source>
</evidence>
<name>A0A8D8CQK3_CULPI</name>
<dbReference type="AlphaFoldDB" id="A0A8D8CQK3"/>
<dbReference type="EMBL" id="HBUE01186052">
    <property type="protein sequence ID" value="CAG6522627.1"/>
    <property type="molecule type" value="Transcribed_RNA"/>
</dbReference>
<dbReference type="EMBL" id="HBUE01291779">
    <property type="protein sequence ID" value="CAG6574258.1"/>
    <property type="molecule type" value="Transcribed_RNA"/>
</dbReference>
<protein>
    <submittedName>
        <fullName evidence="2">(northern house mosquito) hypothetical protein</fullName>
    </submittedName>
</protein>
<reference evidence="2" key="1">
    <citation type="submission" date="2021-05" db="EMBL/GenBank/DDBJ databases">
        <authorList>
            <person name="Alioto T."/>
            <person name="Alioto T."/>
            <person name="Gomez Garrido J."/>
        </authorList>
    </citation>
    <scope>NUCLEOTIDE SEQUENCE</scope>
</reference>
<feature type="region of interest" description="Disordered" evidence="1">
    <location>
        <begin position="33"/>
        <end position="72"/>
    </location>
</feature>
<accession>A0A8D8CQK3</accession>
<organism evidence="2">
    <name type="scientific">Culex pipiens</name>
    <name type="common">House mosquito</name>
    <dbReference type="NCBI Taxonomy" id="7175"/>
    <lineage>
        <taxon>Eukaryota</taxon>
        <taxon>Metazoa</taxon>
        <taxon>Ecdysozoa</taxon>
        <taxon>Arthropoda</taxon>
        <taxon>Hexapoda</taxon>
        <taxon>Insecta</taxon>
        <taxon>Pterygota</taxon>
        <taxon>Neoptera</taxon>
        <taxon>Endopterygota</taxon>
        <taxon>Diptera</taxon>
        <taxon>Nematocera</taxon>
        <taxon>Culicoidea</taxon>
        <taxon>Culicidae</taxon>
        <taxon>Culicinae</taxon>
        <taxon>Culicini</taxon>
        <taxon>Culex</taxon>
        <taxon>Culex</taxon>
    </lineage>
</organism>
<evidence type="ECO:0000256" key="1">
    <source>
        <dbReference type="SAM" id="MobiDB-lite"/>
    </source>
</evidence>
<sequence>MLCSLHWRSISSRSSFGTDFFRATFAFFAFGSSQTSSSSSTSPSSGSLSAFKISNPKSSSSPSSSAPIGSSSRKWQLNSLDAHDAASSSSSSPSPAGGTVFRNSSFVWHCSLNCWKPSSVTTHSKQTTALGSSVALISSSISLSRSCRAPLWSSKMDTFEALDFTKQRRQKDASRTGLLMFKFSRLEWLISETFAEQDSTLDQM</sequence>
<dbReference type="EMBL" id="HBUE01133006">
    <property type="protein sequence ID" value="CAG6497433.1"/>
    <property type="molecule type" value="Transcribed_RNA"/>
</dbReference>
<proteinExistence type="predicted"/>